<dbReference type="Gene3D" id="4.10.1000.10">
    <property type="entry name" value="Zinc finger, CCCH-type"/>
    <property type="match status" value="2"/>
</dbReference>
<dbReference type="SUPFAM" id="SSF90229">
    <property type="entry name" value="CCCH zinc finger"/>
    <property type="match status" value="2"/>
</dbReference>
<dbReference type="GO" id="GO:0003729">
    <property type="term" value="F:mRNA binding"/>
    <property type="evidence" value="ECO:0007669"/>
    <property type="project" value="InterPro"/>
</dbReference>
<keyword evidence="1 5" id="KW-0479">Metal-binding</keyword>
<dbReference type="InterPro" id="IPR036855">
    <property type="entry name" value="Znf_CCCH_sf"/>
</dbReference>
<keyword evidence="2" id="KW-0677">Repeat</keyword>
<protein>
    <recommendedName>
        <fullName evidence="6">C3H1-type domain-containing protein</fullName>
    </recommendedName>
</protein>
<dbReference type="EMBL" id="JH370139">
    <property type="protein sequence ID" value="ELA41714.1"/>
    <property type="molecule type" value="Genomic_DNA"/>
</dbReference>
<dbReference type="PANTHER" id="PTHR12547">
    <property type="entry name" value="CCCH ZINC FINGER/TIS11-RELATED"/>
    <property type="match status" value="1"/>
</dbReference>
<dbReference type="HOGENOM" id="CLU_934484_0_0_1"/>
<dbReference type="Proteomes" id="UP000011082">
    <property type="component" value="Unassembled WGS sequence"/>
</dbReference>
<evidence type="ECO:0000256" key="4">
    <source>
        <dbReference type="ARBA" id="ARBA00022833"/>
    </source>
</evidence>
<evidence type="ECO:0000313" key="8">
    <source>
        <dbReference type="Proteomes" id="UP000011082"/>
    </source>
</evidence>
<gene>
    <name evidence="7" type="ORF">VICG_01218</name>
</gene>
<dbReference type="FunFam" id="4.10.1000.10:FF:000001">
    <property type="entry name" value="zinc finger CCCH domain-containing protein 15-like"/>
    <property type="match status" value="1"/>
</dbReference>
<sequence length="298" mass="34073">MRNFGAKKFINNQSNEGANNIGVQGVSINVGAEYGAVWEYCGSKNENFDANDQVNQNFDQIHDIPENEPYTTEDAGEVEMKGILQCDVSDGLPNIDCSCEITQEYQHSPSTKNEQYRHNENNQHHSTYNLISKSWKLEKLDHSSVDSNPIIKHIPQEPKAIFSKKFIENPLVDERVLYQNKRVILYKTEMCRSFSEVGFCKYGDRCQFCHSPSELRTVKRHPKYKTEICKTFWNEGNCPYGSRCCFIHLEKVSNNIDSFSDGSSGIFLLIILLAVFQIYIEAPRPTLNIPVLTIIKIA</sequence>
<dbReference type="Pfam" id="PF00642">
    <property type="entry name" value="zf-CCCH"/>
    <property type="match status" value="2"/>
</dbReference>
<evidence type="ECO:0000256" key="1">
    <source>
        <dbReference type="ARBA" id="ARBA00022723"/>
    </source>
</evidence>
<evidence type="ECO:0000256" key="2">
    <source>
        <dbReference type="ARBA" id="ARBA00022737"/>
    </source>
</evidence>
<dbReference type="PROSITE" id="PS50103">
    <property type="entry name" value="ZF_C3H1"/>
    <property type="match status" value="2"/>
</dbReference>
<dbReference type="OrthoDB" id="410307at2759"/>
<dbReference type="RefSeq" id="XP_007604664.1">
    <property type="nucleotide sequence ID" value="XM_007604602.1"/>
</dbReference>
<evidence type="ECO:0000256" key="5">
    <source>
        <dbReference type="PROSITE-ProRule" id="PRU00723"/>
    </source>
</evidence>
<dbReference type="AlphaFoldDB" id="L2GM61"/>
<dbReference type="PANTHER" id="PTHR12547:SF18">
    <property type="entry name" value="PROTEIN TIS11"/>
    <property type="match status" value="1"/>
</dbReference>
<dbReference type="GO" id="GO:0008270">
    <property type="term" value="F:zinc ion binding"/>
    <property type="evidence" value="ECO:0007669"/>
    <property type="project" value="UniProtKB-KW"/>
</dbReference>
<feature type="zinc finger region" description="C3H1-type" evidence="5">
    <location>
        <begin position="185"/>
        <end position="213"/>
    </location>
</feature>
<dbReference type="FunFam" id="4.10.1000.10:FF:000002">
    <property type="entry name" value="Zinc finger protein 36, C3H1 type-like 1"/>
    <property type="match status" value="1"/>
</dbReference>
<keyword evidence="4 5" id="KW-0862">Zinc</keyword>
<dbReference type="GeneID" id="19881929"/>
<feature type="domain" description="C3H1-type" evidence="6">
    <location>
        <begin position="185"/>
        <end position="213"/>
    </location>
</feature>
<organism evidence="7 8">
    <name type="scientific">Vittaforma corneae (strain ATCC 50505)</name>
    <name type="common">Microsporidian parasite</name>
    <name type="synonym">Nosema corneum</name>
    <dbReference type="NCBI Taxonomy" id="993615"/>
    <lineage>
        <taxon>Eukaryota</taxon>
        <taxon>Fungi</taxon>
        <taxon>Fungi incertae sedis</taxon>
        <taxon>Microsporidia</taxon>
        <taxon>Nosematidae</taxon>
        <taxon>Vittaforma</taxon>
    </lineage>
</organism>
<dbReference type="STRING" id="993615.L2GM61"/>
<proteinExistence type="predicted"/>
<reference evidence="8" key="1">
    <citation type="submission" date="2011-05" db="EMBL/GenBank/DDBJ databases">
        <title>The genome sequence of Vittaforma corneae strain ATCC 50505.</title>
        <authorList>
            <consortium name="The Broad Institute Genome Sequencing Platform"/>
            <person name="Cuomo C."/>
            <person name="Didier E."/>
            <person name="Bowers L."/>
            <person name="Young S.K."/>
            <person name="Zeng Q."/>
            <person name="Gargeya S."/>
            <person name="Fitzgerald M."/>
            <person name="Haas B."/>
            <person name="Abouelleil A."/>
            <person name="Alvarado L."/>
            <person name="Arachchi H.M."/>
            <person name="Berlin A."/>
            <person name="Chapman S.B."/>
            <person name="Gearin G."/>
            <person name="Goldberg J."/>
            <person name="Griggs A."/>
            <person name="Gujja S."/>
            <person name="Hansen M."/>
            <person name="Heiman D."/>
            <person name="Howarth C."/>
            <person name="Larimer J."/>
            <person name="Lui A."/>
            <person name="MacDonald P.J.P."/>
            <person name="McCowen C."/>
            <person name="Montmayeur A."/>
            <person name="Murphy C."/>
            <person name="Neiman D."/>
            <person name="Pearson M."/>
            <person name="Priest M."/>
            <person name="Roberts A."/>
            <person name="Saif S."/>
            <person name="Shea T."/>
            <person name="Sisk P."/>
            <person name="Stolte C."/>
            <person name="Sykes S."/>
            <person name="Wortman J."/>
            <person name="Nusbaum C."/>
            <person name="Birren B."/>
        </authorList>
    </citation>
    <scope>NUCLEOTIDE SEQUENCE [LARGE SCALE GENOMIC DNA]</scope>
    <source>
        <strain evidence="8">ATCC 50505</strain>
    </source>
</reference>
<evidence type="ECO:0000313" key="7">
    <source>
        <dbReference type="EMBL" id="ELA41714.1"/>
    </source>
</evidence>
<dbReference type="InterPro" id="IPR000571">
    <property type="entry name" value="Znf_CCCH"/>
</dbReference>
<feature type="zinc finger region" description="C3H1-type" evidence="5">
    <location>
        <begin position="223"/>
        <end position="251"/>
    </location>
</feature>
<accession>L2GM61</accession>
<dbReference type="VEuPathDB" id="MicrosporidiaDB:VICG_01218"/>
<dbReference type="InterPro" id="IPR045877">
    <property type="entry name" value="ZFP36-like"/>
</dbReference>
<name>L2GM61_VITCO</name>
<keyword evidence="3 5" id="KW-0863">Zinc-finger</keyword>
<feature type="domain" description="C3H1-type" evidence="6">
    <location>
        <begin position="223"/>
        <end position="251"/>
    </location>
</feature>
<dbReference type="SMART" id="SM00356">
    <property type="entry name" value="ZnF_C3H1"/>
    <property type="match status" value="2"/>
</dbReference>
<evidence type="ECO:0000259" key="6">
    <source>
        <dbReference type="PROSITE" id="PS50103"/>
    </source>
</evidence>
<dbReference type="InParanoid" id="L2GM61"/>
<keyword evidence="8" id="KW-1185">Reference proteome</keyword>
<evidence type="ECO:0000256" key="3">
    <source>
        <dbReference type="ARBA" id="ARBA00022771"/>
    </source>
</evidence>